<keyword evidence="6 12" id="KW-0547">Nucleotide-binding</keyword>
<evidence type="ECO:0000256" key="1">
    <source>
        <dbReference type="ARBA" id="ARBA00022603"/>
    </source>
</evidence>
<keyword evidence="11 12" id="KW-0511">Multifunctional enzyme</keyword>
<keyword evidence="4 12" id="KW-0949">S-adenosyl-L-methionine</keyword>
<keyword evidence="12" id="KW-0899">Viral immunoevasion</keyword>
<comment type="subcellular location">
    <subcellularLocation>
        <location evidence="12">Virion</location>
    </subcellularLocation>
    <text evidence="12">Attached inside the inner capsid as a minor component. There are about 11 to 12 copies per virion.</text>
</comment>
<protein>
    <recommendedName>
        <fullName evidence="12">Protein VP3</fullName>
    </recommendedName>
    <domain>
        <recommendedName>
            <fullName evidence="12">2',5'-phosphodiesterase</fullName>
            <ecNumber evidence="12">3.1.4.-</ecNumber>
        </recommendedName>
    </domain>
    <domain>
        <recommendedName>
            <fullName evidence="12">mRNA guanylyltransferase</fullName>
            <ecNumber evidence="12">2.7.7.50</ecNumber>
        </recommendedName>
    </domain>
    <domain>
        <recommendedName>
            <fullName evidence="12">mRNA (guanine-N(7))-methyltransferase</fullName>
            <ecNumber evidence="12">2.1.1.56</ecNumber>
        </recommendedName>
    </domain>
</protein>
<dbReference type="GO" id="GO:0003723">
    <property type="term" value="F:RNA binding"/>
    <property type="evidence" value="ECO:0007669"/>
    <property type="project" value="UniProtKB-UniRule"/>
</dbReference>
<evidence type="ECO:0000256" key="3">
    <source>
        <dbReference type="ARBA" id="ARBA00022679"/>
    </source>
</evidence>
<keyword evidence="10 12" id="KW-0342">GTP-binding</keyword>
<dbReference type="EC" id="2.1.1.56" evidence="12"/>
<dbReference type="GO" id="GO:0004482">
    <property type="term" value="F:mRNA 5'-cap (guanine-N7-)-methyltransferase activity"/>
    <property type="evidence" value="ECO:0007669"/>
    <property type="project" value="UniProtKB-UniRule"/>
</dbReference>
<dbReference type="CDD" id="cd20757">
    <property type="entry name" value="capping_2-OMTase_Rotavirus"/>
    <property type="match status" value="1"/>
</dbReference>
<keyword evidence="12" id="KW-1090">Inhibition of host innate immune response by virus</keyword>
<sequence length="836" mass="98262">MKVLALRHSVAQVYADTQVYTHDDTKDNYENAFLISNLTTHNILYLNYSIKTLEILNKSGIAAVEIQSLEELFTLIRCNFTYDYGNNIIYLHDYSYYTNNEIRTDQHWLRKTNIEEYLLPGWKLTYVGYNGNDTRGHYNFSFTCQNAATDDDLIIEYIYSEALDFQNFMLKKIKERMTTSLPIARLSNRVFRDKLFPSLIKEYHRIVNVGPRNESMFTFLNFPSVKQFSNGPYLVKDTIKLKQERWLGKRVSQFDIGQYKNMMNVITTVYYYYNLYQKKPIIYMVGSAPSYWIYDVKQYSNFTFETWDPLDTPYSSIHHKELFFEKDLNRLKDDSILYIDIRTDRGNADWKEWRKMVEEQTINNLRLAYQYLASGKSKVCCVKMTAMDLELPISAKLLHHPTTEIRSEFYLLLDIWDVNNVKRFIPKGVLYSFINNIITENVFIQPPFKVKVSKNDYIVALYALSNDFNDRADVINLINNQKQSLITVRINNTFKDEPKVGFKNIYDWTFLPTDFNTTDAIITSYDGCLGMFGLSISLASKPTGNNHLFILNGTDKYYKLDQFANHTGISRRSHQIRFSESATSLEPRYIFRDLSNNNFNLIGTNIENSVSGHVYNAIIYYRYNYSFDLKRWIYLHSIEKADIEGGKYYEHAPIELIYACRSAKEFALLQDDLTVLRYANEIEHYINKVYSITYADDPNYFIGIKFRHVPYKYDVKVPHLTFGVLFISDNMVPDVVKIMKGMKKELFEMDVTTSYTYMLSDGIYVANVSGVLATYFKMYNLFYKNQITFGQSRMFIPHITLSFSNNQTVRIETTKLRINSIYLRKIRGDTVFDMSE</sequence>
<evidence type="ECO:0000256" key="8">
    <source>
        <dbReference type="ARBA" id="ARBA00022884"/>
    </source>
</evidence>
<dbReference type="Pfam" id="PF06929">
    <property type="entry name" value="Rotavirus_VP3"/>
    <property type="match status" value="1"/>
</dbReference>
<dbReference type="GO" id="GO:0019013">
    <property type="term" value="C:viral nucleocapsid"/>
    <property type="evidence" value="ECO:0007669"/>
    <property type="project" value="UniProtKB-UniRule"/>
</dbReference>
<comment type="domain">
    <text evidence="12">Contains a bipartite N7-methyltransferase domain, a 2'-O-methyltransferase domain and a GTase/RTPase domain. The C-terminus contains a phosphodiesterase domain that degrades the 5'-triphosphorylated, 2'-5' linked adenylate oligomers produced by the host cell in response to IFN stimulation.</text>
</comment>
<keyword evidence="8 12" id="KW-0694">RNA-binding</keyword>
<dbReference type="GO" id="GO:0052170">
    <property type="term" value="P:symbiont-mediated suppression of host innate immune response"/>
    <property type="evidence" value="ECO:0007669"/>
    <property type="project" value="UniProtKB-KW"/>
</dbReference>
<feature type="region of interest" description="N7-methyltransferase activity" evidence="12">
    <location>
        <begin position="429"/>
        <end position="555"/>
    </location>
</feature>
<comment type="subunit">
    <text evidence="12">Interacts with VP1. Interacts with VP2.</text>
</comment>
<evidence type="ECO:0000256" key="7">
    <source>
        <dbReference type="ARBA" id="ARBA00022844"/>
    </source>
</evidence>
<keyword evidence="9 12" id="KW-0506">mRNA capping</keyword>
<evidence type="ECO:0000256" key="5">
    <source>
        <dbReference type="ARBA" id="ARBA00022695"/>
    </source>
</evidence>
<dbReference type="GO" id="GO:0005525">
    <property type="term" value="F:GTP binding"/>
    <property type="evidence" value="ECO:0007669"/>
    <property type="project" value="UniProtKB-UniRule"/>
</dbReference>
<feature type="region of interest" description="N7-methyltransferase activity" evidence="12">
    <location>
        <begin position="171"/>
        <end position="245"/>
    </location>
</feature>
<dbReference type="InterPro" id="IPR011181">
    <property type="entry name" value="VP3_Rotav"/>
</dbReference>
<dbReference type="GO" id="GO:0016787">
    <property type="term" value="F:hydrolase activity"/>
    <property type="evidence" value="ECO:0007669"/>
    <property type="project" value="UniProtKB-KW"/>
</dbReference>
<evidence type="ECO:0000256" key="12">
    <source>
        <dbReference type="HAMAP-Rule" id="MF_04128"/>
    </source>
</evidence>
<feature type="active site" description="For 2'-5'-phosphodiesterase activity" evidence="12">
    <location>
        <position position="719"/>
    </location>
</feature>
<evidence type="ECO:0000256" key="11">
    <source>
        <dbReference type="ARBA" id="ARBA00023268"/>
    </source>
</evidence>
<feature type="active site" description="For 2'-5'-phosphodiesterase activity" evidence="12">
    <location>
        <position position="800"/>
    </location>
</feature>
<evidence type="ECO:0000256" key="2">
    <source>
        <dbReference type="ARBA" id="ARBA00022664"/>
    </source>
</evidence>
<dbReference type="PROSITE" id="PS51589">
    <property type="entry name" value="SAM_MT56_VP3"/>
    <property type="match status" value="1"/>
</dbReference>
<keyword evidence="2 12" id="KW-0507">mRNA processing</keyword>
<feature type="region of interest" description="2'-O-methyltransferase activity" evidence="12">
    <location>
        <begin position="246"/>
        <end position="428"/>
    </location>
</feature>
<keyword evidence="1 12" id="KW-0489">Methyltransferase</keyword>
<comment type="caution">
    <text evidence="12">Lacks conserved residue(s) required for the propagation of feature annotation.</text>
</comment>
<comment type="function">
    <text evidence="12">Counteracts the host innate immune response thanks to its phosphodiesterase that degrades the 5'-triphosphorylated, 2'-5' linked adenylate oligomers produced by the host cell IFN-inducible 2',5'-oligoadenylate synthetase (OAS). The host RNaseL is therefore not activated.</text>
</comment>
<evidence type="ECO:0000256" key="10">
    <source>
        <dbReference type="ARBA" id="ARBA00023134"/>
    </source>
</evidence>
<evidence type="ECO:0000256" key="9">
    <source>
        <dbReference type="ARBA" id="ARBA00023042"/>
    </source>
</evidence>
<organism evidence="13">
    <name type="scientific">Rotavirus A</name>
    <dbReference type="NCBI Taxonomy" id="28875"/>
    <lineage>
        <taxon>Viruses</taxon>
        <taxon>Riboviria</taxon>
        <taxon>Orthornavirae</taxon>
        <taxon>Duplornaviricota</taxon>
        <taxon>Resentoviricetes</taxon>
        <taxon>Reovirales</taxon>
        <taxon>Sedoreoviridae</taxon>
        <taxon>Rotavirus</taxon>
        <taxon>Rotavirus alphagastroenteritidis</taxon>
    </lineage>
</organism>
<dbReference type="EC" id="3.1.4.-" evidence="12"/>
<dbReference type="HAMAP" id="MF_04124">
    <property type="entry name" value="Rota_VP3"/>
    <property type="match status" value="1"/>
</dbReference>
<proteinExistence type="inferred from homology"/>
<name>A0A1V0FTZ0_9REOV</name>
<reference evidence="13" key="1">
    <citation type="journal article" date="2017" name="J. Virol.">
        <title>Evidence of Group A rotavirus infection in bats, China.</title>
        <authorList>
            <person name="He B."/>
            <person name="Wu J."/>
            <person name="Tu C."/>
        </authorList>
    </citation>
    <scope>NUCLEOTIDE SEQUENCE [LARGE SCALE GENOMIC DNA]</scope>
    <source>
        <strain evidence="13">RVA/Bat_wt/CHN/BSTM70/2015/G3P[3]</strain>
    </source>
</reference>
<accession>A0A1V0FTZ0</accession>
<comment type="catalytic activity">
    <reaction evidence="12">
        <text>a 5'-end (5'-triphosphoguanosine)-ribonucleoside in mRNA + S-adenosyl-L-methionine = a 5'-end (N(7)-methyl 5'-triphosphoguanosine)-ribonucleoside in mRNA + S-adenosyl-L-homocysteine</text>
        <dbReference type="Rhea" id="RHEA:67008"/>
        <dbReference type="Rhea" id="RHEA-COMP:17166"/>
        <dbReference type="Rhea" id="RHEA-COMP:17167"/>
        <dbReference type="ChEBI" id="CHEBI:57856"/>
        <dbReference type="ChEBI" id="CHEBI:59789"/>
        <dbReference type="ChEBI" id="CHEBI:156461"/>
        <dbReference type="ChEBI" id="CHEBI:167617"/>
        <dbReference type="EC" id="2.1.1.56"/>
    </reaction>
</comment>
<dbReference type="GO" id="GO:0016032">
    <property type="term" value="P:viral process"/>
    <property type="evidence" value="ECO:0007669"/>
    <property type="project" value="UniProtKB-UniRule"/>
</dbReference>
<comment type="catalytic activity">
    <reaction evidence="12">
        <text>a 5'-end diphospho-ribonucleoside in mRNA + GTP + H(+) = a 5'-end (5'-triphosphoguanosine)-ribonucleoside in mRNA + diphosphate</text>
        <dbReference type="Rhea" id="RHEA:67012"/>
        <dbReference type="Rhea" id="RHEA-COMP:17165"/>
        <dbReference type="Rhea" id="RHEA-COMP:17166"/>
        <dbReference type="ChEBI" id="CHEBI:15378"/>
        <dbReference type="ChEBI" id="CHEBI:33019"/>
        <dbReference type="ChEBI" id="CHEBI:37565"/>
        <dbReference type="ChEBI" id="CHEBI:167616"/>
        <dbReference type="ChEBI" id="CHEBI:167617"/>
        <dbReference type="EC" id="2.7.7.50"/>
    </reaction>
</comment>
<comment type="catalytic activity">
    <reaction evidence="12">
        <text>5'-triphosphoadenylyl-(2'-&gt;5')-adenylyl-(2'-&gt;5')-adenosine + 2 H2O = 2 AMP + ATP + 2 H(+)</text>
        <dbReference type="Rhea" id="RHEA:45964"/>
        <dbReference type="ChEBI" id="CHEBI:15377"/>
        <dbReference type="ChEBI" id="CHEBI:15378"/>
        <dbReference type="ChEBI" id="CHEBI:30616"/>
        <dbReference type="ChEBI" id="CHEBI:67143"/>
        <dbReference type="ChEBI" id="CHEBI:456215"/>
    </reaction>
</comment>
<dbReference type="Proteomes" id="UP000225990">
    <property type="component" value="Genome"/>
</dbReference>
<keyword evidence="3 12" id="KW-0808">Transferase</keyword>
<keyword evidence="5 12" id="KW-0548">Nucleotidyltransferase</keyword>
<keyword evidence="12" id="KW-0945">Host-virus interaction</keyword>
<dbReference type="PIRSF" id="PIRSF004015">
    <property type="entry name" value="LigT_rotavirus"/>
    <property type="match status" value="1"/>
</dbReference>
<dbReference type="EC" id="2.7.7.50" evidence="12"/>
<feature type="active site" description="For 2'-5'-phosphodiesterase activity" evidence="12">
    <location>
        <position position="798"/>
    </location>
</feature>
<feature type="region of interest" description="2'-5'-phosphodiesterase activity" evidence="12">
    <location>
        <begin position="694"/>
        <end position="836"/>
    </location>
</feature>
<dbReference type="HAMAP" id="MF_04128">
    <property type="entry name" value="Rota_VP3_A"/>
    <property type="match status" value="1"/>
</dbReference>
<comment type="similarity">
    <text evidence="12">Belongs to the rotavirus VP3 family.</text>
</comment>
<evidence type="ECO:0000256" key="4">
    <source>
        <dbReference type="ARBA" id="ARBA00022691"/>
    </source>
</evidence>
<keyword evidence="12" id="KW-0378">Hydrolase</keyword>
<evidence type="ECO:0000256" key="6">
    <source>
        <dbReference type="ARBA" id="ARBA00022741"/>
    </source>
</evidence>
<keyword evidence="7 12" id="KW-0946">Virion</keyword>
<comment type="function">
    <text evidence="12">Multifunctional enzyme involved in mRNA capping. Catalyzes the formation of the 5' cap structure on the viral plus-strand transcripts. Specifically binds to GTP and displays guanylyltransferase and methyltransferase activities. Has affinity for ssRNA but not for dsRNA. Capping activity is non-specific and caps RNAs that initiate with either a G or an A residue. Together with VP1 polymerase, forms a VP1-VP3 complex positioned near the channels situated at each of the five-fold vertices of the core. Following infection, the outermost layer of the virus is lost, leaving a double-layered particle (DLP) made up of the core and VP6 shell. VP1 then catalyzes the transcription of fully conservative plus-strand genomic RNAs that are capped by VP3 and extruded through the DLP's channels into the cytoplasm where they function as mRNAs for translation of viral proteins. DLPs probably have an RNA triphosphatase activity as well, whereas open cores do not.</text>
</comment>
<evidence type="ECO:0000313" key="13">
    <source>
        <dbReference type="EMBL" id="ARB49209.1"/>
    </source>
</evidence>
<dbReference type="GO" id="GO:0004484">
    <property type="term" value="F:mRNA guanylyltransferase activity"/>
    <property type="evidence" value="ECO:0007669"/>
    <property type="project" value="UniProtKB-UniRule"/>
</dbReference>
<dbReference type="EMBL" id="KX814926">
    <property type="protein sequence ID" value="ARB49209.1"/>
    <property type="molecule type" value="Genomic_RNA"/>
</dbReference>
<feature type="active site" description="For 2'-5'-phosphodiesterase activity" evidence="12">
    <location>
        <position position="721"/>
    </location>
</feature>